<dbReference type="EMBL" id="LAZR01022836">
    <property type="protein sequence ID" value="KKL80500.1"/>
    <property type="molecule type" value="Genomic_DNA"/>
</dbReference>
<reference evidence="1" key="1">
    <citation type="journal article" date="2015" name="Nature">
        <title>Complex archaea that bridge the gap between prokaryotes and eukaryotes.</title>
        <authorList>
            <person name="Spang A."/>
            <person name="Saw J.H."/>
            <person name="Jorgensen S.L."/>
            <person name="Zaremba-Niedzwiedzka K."/>
            <person name="Martijn J."/>
            <person name="Lind A.E."/>
            <person name="van Eijk R."/>
            <person name="Schleper C."/>
            <person name="Guy L."/>
            <person name="Ettema T.J."/>
        </authorList>
    </citation>
    <scope>NUCLEOTIDE SEQUENCE</scope>
</reference>
<proteinExistence type="predicted"/>
<dbReference type="AlphaFoldDB" id="A0A0F9HFP6"/>
<sequence length="64" mass="7358">MQVFLPELGAKNMKQFKQCVSCGGRIIGEAWECEIEDSWCCDRCSPKGIKCKCGTYFPRSKREF</sequence>
<gene>
    <name evidence="1" type="ORF">LCGC14_2004120</name>
</gene>
<name>A0A0F9HFP6_9ZZZZ</name>
<organism evidence="1">
    <name type="scientific">marine sediment metagenome</name>
    <dbReference type="NCBI Taxonomy" id="412755"/>
    <lineage>
        <taxon>unclassified sequences</taxon>
        <taxon>metagenomes</taxon>
        <taxon>ecological metagenomes</taxon>
    </lineage>
</organism>
<accession>A0A0F9HFP6</accession>
<evidence type="ECO:0000313" key="1">
    <source>
        <dbReference type="EMBL" id="KKL80500.1"/>
    </source>
</evidence>
<comment type="caution">
    <text evidence="1">The sequence shown here is derived from an EMBL/GenBank/DDBJ whole genome shotgun (WGS) entry which is preliminary data.</text>
</comment>
<protein>
    <submittedName>
        <fullName evidence="1">Uncharacterized protein</fullName>
    </submittedName>
</protein>